<keyword evidence="3" id="KW-1185">Reference proteome</keyword>
<name>A0A286P3Z2_9GAMM</name>
<dbReference type="EMBL" id="AP017928">
    <property type="protein sequence ID" value="BBA32364.1"/>
    <property type="molecule type" value="Genomic_DNA"/>
</dbReference>
<evidence type="ECO:0000313" key="3">
    <source>
        <dbReference type="Proteomes" id="UP000266313"/>
    </source>
</evidence>
<protein>
    <recommendedName>
        <fullName evidence="1">Polysaccharide pyruvyl transferase domain-containing protein</fullName>
    </recommendedName>
</protein>
<evidence type="ECO:0000259" key="1">
    <source>
        <dbReference type="Pfam" id="PF04230"/>
    </source>
</evidence>
<organism evidence="2 3">
    <name type="scientific">Methylocaldum marinum</name>
    <dbReference type="NCBI Taxonomy" id="1432792"/>
    <lineage>
        <taxon>Bacteria</taxon>
        <taxon>Pseudomonadati</taxon>
        <taxon>Pseudomonadota</taxon>
        <taxon>Gammaproteobacteria</taxon>
        <taxon>Methylococcales</taxon>
        <taxon>Methylococcaceae</taxon>
        <taxon>Methylocaldum</taxon>
    </lineage>
</organism>
<proteinExistence type="predicted"/>
<reference evidence="2 3" key="1">
    <citation type="submission" date="2016-12" db="EMBL/GenBank/DDBJ databases">
        <title>Genome sequencing of Methylocaldum marinum.</title>
        <authorList>
            <person name="Takeuchi M."/>
            <person name="Kamagata Y."/>
            <person name="Hiraoka S."/>
            <person name="Oshima K."/>
            <person name="Hattori M."/>
            <person name="Iwasaki W."/>
        </authorList>
    </citation>
    <scope>NUCLEOTIDE SEQUENCE [LARGE SCALE GENOMIC DNA]</scope>
    <source>
        <strain evidence="2 3">S8</strain>
    </source>
</reference>
<dbReference type="InterPro" id="IPR007345">
    <property type="entry name" value="Polysacch_pyruvyl_Trfase"/>
</dbReference>
<accession>A0A286P3Z2</accession>
<dbReference type="Proteomes" id="UP000266313">
    <property type="component" value="Chromosome"/>
</dbReference>
<dbReference type="KEGG" id="mmai:sS8_0396"/>
<feature type="domain" description="Polysaccharide pyruvyl transferase" evidence="1">
    <location>
        <begin position="13"/>
        <end position="308"/>
    </location>
</feature>
<sequence length="395" mass="44278">MRVKLLTYHFSDNYGALFQAYALREWFRRRNISAEFINYHPRYVEEGGSFDQPLNPRKWKKNLTIAYLKVSNFIWSLFGSRQQKIAFDEFRRDYLGIDGQRLFDATELQSIAAADLLVCGSDQIWNPSVQKGLDPVYFLDFDGAGQARRVSYAASFGKSSLPTQYHATARKFVSALDAISVREQSGVDIVRAVSGREAICVPDPTILLRDFRDLLDEDHPSGDVFIFCYALRTAKIIRDVAEYLAKIKGIKLISPRSARQRWRDIGSGVQPGPVEWLRLLNSSAIVVTNSFHGIALSLVLNRPFLAVALPGRKSALNERASNLLSLVGLSTRVVTSTAPEAIDAALNAEIDWLDVNKRLTDLSEIGARFLETQLAALAKQEGQIQSYGESIARRV</sequence>
<dbReference type="Pfam" id="PF04230">
    <property type="entry name" value="PS_pyruv_trans"/>
    <property type="match status" value="1"/>
</dbReference>
<dbReference type="AlphaFoldDB" id="A0A286P3Z2"/>
<evidence type="ECO:0000313" key="2">
    <source>
        <dbReference type="EMBL" id="BBA32364.1"/>
    </source>
</evidence>
<gene>
    <name evidence="2" type="ORF">sS8_0396</name>
</gene>
<dbReference type="RefSeq" id="WP_170160910.1">
    <property type="nucleotide sequence ID" value="NZ_AP017928.1"/>
</dbReference>